<gene>
    <name evidence="2" type="ORF">ACFY1D_37435</name>
</gene>
<dbReference type="EMBL" id="JBIAWJ010000031">
    <property type="protein sequence ID" value="MFF4527058.1"/>
    <property type="molecule type" value="Genomic_DNA"/>
</dbReference>
<protein>
    <submittedName>
        <fullName evidence="2">Uncharacterized protein</fullName>
    </submittedName>
</protein>
<organism evidence="2 3">
    <name type="scientific">Streptomyces bluensis</name>
    <dbReference type="NCBI Taxonomy" id="33897"/>
    <lineage>
        <taxon>Bacteria</taxon>
        <taxon>Bacillati</taxon>
        <taxon>Actinomycetota</taxon>
        <taxon>Actinomycetes</taxon>
        <taxon>Kitasatosporales</taxon>
        <taxon>Streptomycetaceae</taxon>
        <taxon>Streptomyces</taxon>
    </lineage>
</organism>
<evidence type="ECO:0000313" key="3">
    <source>
        <dbReference type="Proteomes" id="UP001602058"/>
    </source>
</evidence>
<comment type="caution">
    <text evidence="2">The sequence shown here is derived from an EMBL/GenBank/DDBJ whole genome shotgun (WGS) entry which is preliminary data.</text>
</comment>
<keyword evidence="3" id="KW-1185">Reference proteome</keyword>
<name>A0ABW6UY64_9ACTN</name>
<feature type="compositionally biased region" description="Polar residues" evidence="1">
    <location>
        <begin position="29"/>
        <end position="40"/>
    </location>
</feature>
<feature type="region of interest" description="Disordered" evidence="1">
    <location>
        <begin position="1"/>
        <end position="52"/>
    </location>
</feature>
<sequence length="123" mass="13088">MPSAPATPPGPPPGGSVIHLHDRRRPPTITVSNVPPTGGSTAYEPDEHSPQHPLTDLAHTLEALYLEEDRTLTDPATRQAFEIAMRATALMLEGALAEGHLTAEQHSTLNGMIDGMRSAPTLL</sequence>
<feature type="compositionally biased region" description="Pro residues" evidence="1">
    <location>
        <begin position="1"/>
        <end position="14"/>
    </location>
</feature>
<dbReference type="Proteomes" id="UP001602058">
    <property type="component" value="Unassembled WGS sequence"/>
</dbReference>
<evidence type="ECO:0000313" key="2">
    <source>
        <dbReference type="EMBL" id="MFF4527058.1"/>
    </source>
</evidence>
<proteinExistence type="predicted"/>
<accession>A0ABW6UY64</accession>
<reference evidence="2 3" key="1">
    <citation type="submission" date="2024-10" db="EMBL/GenBank/DDBJ databases">
        <title>The Natural Products Discovery Center: Release of the First 8490 Sequenced Strains for Exploring Actinobacteria Biosynthetic Diversity.</title>
        <authorList>
            <person name="Kalkreuter E."/>
            <person name="Kautsar S.A."/>
            <person name="Yang D."/>
            <person name="Bader C.D."/>
            <person name="Teijaro C.N."/>
            <person name="Fluegel L."/>
            <person name="Davis C.M."/>
            <person name="Simpson J.R."/>
            <person name="Lauterbach L."/>
            <person name="Steele A.D."/>
            <person name="Gui C."/>
            <person name="Meng S."/>
            <person name="Li G."/>
            <person name="Viehrig K."/>
            <person name="Ye F."/>
            <person name="Su P."/>
            <person name="Kiefer A.F."/>
            <person name="Nichols A."/>
            <person name="Cepeda A.J."/>
            <person name="Yan W."/>
            <person name="Fan B."/>
            <person name="Jiang Y."/>
            <person name="Adhikari A."/>
            <person name="Zheng C.-J."/>
            <person name="Schuster L."/>
            <person name="Cowan T.M."/>
            <person name="Smanski M.J."/>
            <person name="Chevrette M.G."/>
            <person name="De Carvalho L.P.S."/>
            <person name="Shen B."/>
        </authorList>
    </citation>
    <scope>NUCLEOTIDE SEQUENCE [LARGE SCALE GENOMIC DNA]</scope>
    <source>
        <strain evidence="2 3">NPDC001390</strain>
    </source>
</reference>
<evidence type="ECO:0000256" key="1">
    <source>
        <dbReference type="SAM" id="MobiDB-lite"/>
    </source>
</evidence>
<dbReference type="RefSeq" id="WP_387892557.1">
    <property type="nucleotide sequence ID" value="NZ_JBIAWJ010000031.1"/>
</dbReference>